<name>A0AAD7RIC6_9TELE</name>
<comment type="caution">
    <text evidence="1">The sequence shown here is derived from an EMBL/GenBank/DDBJ whole genome shotgun (WGS) entry which is preliminary data.</text>
</comment>
<reference evidence="1" key="1">
    <citation type="journal article" date="2023" name="Science">
        <title>Genome structures resolve the early diversification of teleost fishes.</title>
        <authorList>
            <person name="Parey E."/>
            <person name="Louis A."/>
            <person name="Montfort J."/>
            <person name="Bouchez O."/>
            <person name="Roques C."/>
            <person name="Iampietro C."/>
            <person name="Lluch J."/>
            <person name="Castinel A."/>
            <person name="Donnadieu C."/>
            <person name="Desvignes T."/>
            <person name="Floi Bucao C."/>
            <person name="Jouanno E."/>
            <person name="Wen M."/>
            <person name="Mejri S."/>
            <person name="Dirks R."/>
            <person name="Jansen H."/>
            <person name="Henkel C."/>
            <person name="Chen W.J."/>
            <person name="Zahm M."/>
            <person name="Cabau C."/>
            <person name="Klopp C."/>
            <person name="Thompson A.W."/>
            <person name="Robinson-Rechavi M."/>
            <person name="Braasch I."/>
            <person name="Lecointre G."/>
            <person name="Bobe J."/>
            <person name="Postlethwait J.H."/>
            <person name="Berthelot C."/>
            <person name="Roest Crollius H."/>
            <person name="Guiguen Y."/>
        </authorList>
    </citation>
    <scope>NUCLEOTIDE SEQUENCE</scope>
    <source>
        <strain evidence="1">NC1722</strain>
    </source>
</reference>
<keyword evidence="2" id="KW-1185">Reference proteome</keyword>
<accession>A0AAD7RIC6</accession>
<sequence length="136" mass="15068">MVVPQTVITSKEAVIYNWSQRRVRAPCCCHQSAERSLGKRQGSQNRLASCSCRAQCLCACHFGRGRVCQRRAVPADSGCSPHSVSCRFPSVPTERLKLLIRAIYTRTADKSCSRTFTPRARHAQVMGVPNTWSGSV</sequence>
<gene>
    <name evidence="1" type="ORF">AAFF_G00198700</name>
</gene>
<dbReference type="AlphaFoldDB" id="A0AAD7RIC6"/>
<evidence type="ECO:0000313" key="2">
    <source>
        <dbReference type="Proteomes" id="UP001221898"/>
    </source>
</evidence>
<dbReference type="EMBL" id="JAINUG010000265">
    <property type="protein sequence ID" value="KAJ8384784.1"/>
    <property type="molecule type" value="Genomic_DNA"/>
</dbReference>
<proteinExistence type="predicted"/>
<protein>
    <submittedName>
        <fullName evidence="1">Uncharacterized protein</fullName>
    </submittedName>
</protein>
<organism evidence="1 2">
    <name type="scientific">Aldrovandia affinis</name>
    <dbReference type="NCBI Taxonomy" id="143900"/>
    <lineage>
        <taxon>Eukaryota</taxon>
        <taxon>Metazoa</taxon>
        <taxon>Chordata</taxon>
        <taxon>Craniata</taxon>
        <taxon>Vertebrata</taxon>
        <taxon>Euteleostomi</taxon>
        <taxon>Actinopterygii</taxon>
        <taxon>Neopterygii</taxon>
        <taxon>Teleostei</taxon>
        <taxon>Notacanthiformes</taxon>
        <taxon>Halosauridae</taxon>
        <taxon>Aldrovandia</taxon>
    </lineage>
</organism>
<dbReference type="Proteomes" id="UP001221898">
    <property type="component" value="Unassembled WGS sequence"/>
</dbReference>
<evidence type="ECO:0000313" key="1">
    <source>
        <dbReference type="EMBL" id="KAJ8384784.1"/>
    </source>
</evidence>